<dbReference type="InterPro" id="IPR013099">
    <property type="entry name" value="K_chnl_dom"/>
</dbReference>
<organism evidence="4 5">
    <name type="scientific">Salibacterium salarium</name>
    <dbReference type="NCBI Taxonomy" id="284579"/>
    <lineage>
        <taxon>Bacteria</taxon>
        <taxon>Bacillati</taxon>
        <taxon>Bacillota</taxon>
        <taxon>Bacilli</taxon>
        <taxon>Bacillales</taxon>
        <taxon>Bacillaceae</taxon>
    </lineage>
</organism>
<evidence type="ECO:0000256" key="1">
    <source>
        <dbReference type="ARBA" id="ARBA00004651"/>
    </source>
</evidence>
<dbReference type="Proteomes" id="UP000275076">
    <property type="component" value="Unassembled WGS sequence"/>
</dbReference>
<accession>A0A3R9PMN1</accession>
<dbReference type="InterPro" id="IPR036291">
    <property type="entry name" value="NAD(P)-bd_dom_sf"/>
</dbReference>
<dbReference type="AlphaFoldDB" id="A0A3R9PMN1"/>
<dbReference type="EMBL" id="RBVX01000004">
    <property type="protein sequence ID" value="RSL34164.1"/>
    <property type="molecule type" value="Genomic_DNA"/>
</dbReference>
<keyword evidence="4" id="KW-0406">Ion transport</keyword>
<dbReference type="InterPro" id="IPR036721">
    <property type="entry name" value="RCK_C_sf"/>
</dbReference>
<dbReference type="OrthoDB" id="9785285at2"/>
<dbReference type="RefSeq" id="WP_125554989.1">
    <property type="nucleotide sequence ID" value="NZ_RBVX01000004.1"/>
</dbReference>
<keyword evidence="2" id="KW-0472">Membrane</keyword>
<dbReference type="GO" id="GO:0005886">
    <property type="term" value="C:plasma membrane"/>
    <property type="evidence" value="ECO:0007669"/>
    <property type="project" value="UniProtKB-SubCell"/>
</dbReference>
<dbReference type="Gene3D" id="3.30.70.1450">
    <property type="entry name" value="Regulator of K+ conductance, C-terminal domain"/>
    <property type="match status" value="1"/>
</dbReference>
<comment type="caution">
    <text evidence="4">The sequence shown here is derived from an EMBL/GenBank/DDBJ whole genome shotgun (WGS) entry which is preliminary data.</text>
</comment>
<reference evidence="4 5" key="1">
    <citation type="submission" date="2018-10" db="EMBL/GenBank/DDBJ databases">
        <title>Draft genome sequence of Bacillus salarius IM0101, isolated from a hypersaline soil in Inner Mongolia, China.</title>
        <authorList>
            <person name="Yamprayoonswat W."/>
            <person name="Boonvisut S."/>
            <person name="Jumpathong W."/>
            <person name="Sittihan S."/>
            <person name="Ruangsuj P."/>
            <person name="Wanthongcharoen S."/>
            <person name="Thongpramul N."/>
            <person name="Pimmason S."/>
            <person name="Yu B."/>
            <person name="Yasawong M."/>
        </authorList>
    </citation>
    <scope>NUCLEOTIDE SEQUENCE [LARGE SCALE GENOMIC DNA]</scope>
    <source>
        <strain evidence="4 5">IM0101</strain>
    </source>
</reference>
<dbReference type="InterPro" id="IPR050721">
    <property type="entry name" value="Trk_Ktr_HKT_K-transport"/>
</dbReference>
<feature type="transmembrane region" description="Helical" evidence="2">
    <location>
        <begin position="72"/>
        <end position="93"/>
    </location>
</feature>
<dbReference type="PANTHER" id="PTHR43833">
    <property type="entry name" value="POTASSIUM CHANNEL PROTEIN 2-RELATED-RELATED"/>
    <property type="match status" value="1"/>
</dbReference>
<dbReference type="SUPFAM" id="SSF81324">
    <property type="entry name" value="Voltage-gated potassium channels"/>
    <property type="match status" value="1"/>
</dbReference>
<dbReference type="SUPFAM" id="SSF51735">
    <property type="entry name" value="NAD(P)-binding Rossmann-fold domains"/>
    <property type="match status" value="1"/>
</dbReference>
<evidence type="ECO:0000313" key="5">
    <source>
        <dbReference type="Proteomes" id="UP000275076"/>
    </source>
</evidence>
<feature type="transmembrane region" description="Helical" evidence="2">
    <location>
        <begin position="12"/>
        <end position="35"/>
    </location>
</feature>
<keyword evidence="4" id="KW-0407">Ion channel</keyword>
<keyword evidence="5" id="KW-1185">Reference proteome</keyword>
<sequence length="333" mass="37739">MIHYTIRLYDRIPVLVRLSFIITLILFFFAFLLHYLEPETFPTFFEAVWWAIVTSTTVGYGDFVPTSTLGRLAGMVLILFGIGFVLFFVQNLASATVDEKRHWQKGTISSSFNNHYIIVNWNERSRQFIEQIQRAYPERSTVLIDNTLSDSPFYNSNSLQFIKGNPSFQDTLKKANIRKARALIITAELKETEQSADAQSILTLLTAKHYCDDIYITVEILTSEQLPNARHAGADEIIASNIISSLLMTESLEQQGIAETITLLLDVEATPFLRSIPCPEEWIGNTFQEISTQARKDAKLLLGISKNGQTTLNPEESTVIHEDDSIFLLDSSR</sequence>
<dbReference type="PANTHER" id="PTHR43833:SF9">
    <property type="entry name" value="POTASSIUM CHANNEL PROTEIN YUGO-RELATED"/>
    <property type="match status" value="1"/>
</dbReference>
<dbReference type="GO" id="GO:0034220">
    <property type="term" value="P:monoatomic ion transmembrane transport"/>
    <property type="evidence" value="ECO:0007669"/>
    <property type="project" value="UniProtKB-KW"/>
</dbReference>
<dbReference type="InterPro" id="IPR003148">
    <property type="entry name" value="RCK_N"/>
</dbReference>
<evidence type="ECO:0000313" key="4">
    <source>
        <dbReference type="EMBL" id="RSL34164.1"/>
    </source>
</evidence>
<dbReference type="GO" id="GO:0006813">
    <property type="term" value="P:potassium ion transport"/>
    <property type="evidence" value="ECO:0007669"/>
    <property type="project" value="InterPro"/>
</dbReference>
<protein>
    <submittedName>
        <fullName evidence="4">Potassium channel protein</fullName>
    </submittedName>
</protein>
<feature type="domain" description="RCK N-terminal" evidence="3">
    <location>
        <begin position="113"/>
        <end position="239"/>
    </location>
</feature>
<dbReference type="Pfam" id="PF07885">
    <property type="entry name" value="Ion_trans_2"/>
    <property type="match status" value="1"/>
</dbReference>
<keyword evidence="2" id="KW-0812">Transmembrane</keyword>
<dbReference type="PROSITE" id="PS51201">
    <property type="entry name" value="RCK_N"/>
    <property type="match status" value="1"/>
</dbReference>
<proteinExistence type="predicted"/>
<keyword evidence="2" id="KW-1133">Transmembrane helix</keyword>
<dbReference type="Gene3D" id="1.10.287.70">
    <property type="match status" value="1"/>
</dbReference>
<gene>
    <name evidence="4" type="ORF">D7Z54_06250</name>
</gene>
<comment type="subcellular location">
    <subcellularLocation>
        <location evidence="1">Cell membrane</location>
        <topology evidence="1">Multi-pass membrane protein</topology>
    </subcellularLocation>
</comment>
<evidence type="ECO:0000259" key="3">
    <source>
        <dbReference type="PROSITE" id="PS51201"/>
    </source>
</evidence>
<dbReference type="Pfam" id="PF02254">
    <property type="entry name" value="TrkA_N"/>
    <property type="match status" value="1"/>
</dbReference>
<dbReference type="Gene3D" id="3.40.50.720">
    <property type="entry name" value="NAD(P)-binding Rossmann-like Domain"/>
    <property type="match status" value="1"/>
</dbReference>
<evidence type="ECO:0000256" key="2">
    <source>
        <dbReference type="SAM" id="Phobius"/>
    </source>
</evidence>
<keyword evidence="4" id="KW-0813">Transport</keyword>
<name>A0A3R9PMN1_9BACI</name>